<dbReference type="RefSeq" id="WP_200275624.1">
    <property type="nucleotide sequence ID" value="NZ_JAENII010000001.1"/>
</dbReference>
<dbReference type="EMBL" id="JAENII010000001">
    <property type="protein sequence ID" value="MBK1825702.1"/>
    <property type="molecule type" value="Genomic_DNA"/>
</dbReference>
<dbReference type="Proteomes" id="UP000658278">
    <property type="component" value="Unassembled WGS sequence"/>
</dbReference>
<keyword evidence="4" id="KW-1185">Reference proteome</keyword>
<evidence type="ECO:0000259" key="2">
    <source>
        <dbReference type="PROSITE" id="PS50234"/>
    </source>
</evidence>
<dbReference type="SUPFAM" id="SSF53300">
    <property type="entry name" value="vWA-like"/>
    <property type="match status" value="1"/>
</dbReference>
<comment type="caution">
    <text evidence="3">The sequence shown here is derived from an EMBL/GenBank/DDBJ whole genome shotgun (WGS) entry which is preliminary data.</text>
</comment>
<feature type="transmembrane region" description="Helical" evidence="1">
    <location>
        <begin position="7"/>
        <end position="24"/>
    </location>
</feature>
<keyword evidence="1" id="KW-0812">Transmembrane</keyword>
<proteinExistence type="predicted"/>
<evidence type="ECO:0000313" key="4">
    <source>
        <dbReference type="Proteomes" id="UP000658278"/>
    </source>
</evidence>
<dbReference type="PROSITE" id="PS50234">
    <property type="entry name" value="VWFA"/>
    <property type="match status" value="1"/>
</dbReference>
<feature type="transmembrane region" description="Helical" evidence="1">
    <location>
        <begin position="44"/>
        <end position="68"/>
    </location>
</feature>
<evidence type="ECO:0000313" key="3">
    <source>
        <dbReference type="EMBL" id="MBK1825702.1"/>
    </source>
</evidence>
<name>A0A934R9T5_9BACT</name>
<feature type="domain" description="VWFA" evidence="2">
    <location>
        <begin position="84"/>
        <end position="260"/>
    </location>
</feature>
<dbReference type="AlphaFoldDB" id="A0A934R9T5"/>
<sequence>MSFHHPAFLWLLALPLIWGFWQWVRRGHAVALPFDHGGLREGRVLRFFIHLAGSLPAVLLAVAVLMLAGPRRPAPPTDERVLNNILLCIDVSGSMSVPFGGNGTRFEAAVAAAQAFCDFREGDAFGLTVFGSEYLHWVPPTRELSAVSNAMKYVRPSNMPGWMGGTLIANALRGCREQLLQVAEGDRAVVLISDGSSADFNNGGDRAVAEELAADGIRVFGILIGDGAGAGGLETVSAATGGKMFVVGDSGALDEVFREIDRMQKARFKPSTADWVDYHEPFAIAGLAALLLYALTLLGLRYTPW</sequence>
<gene>
    <name evidence="3" type="ORF">JIN81_01615</name>
</gene>
<dbReference type="InterPro" id="IPR002035">
    <property type="entry name" value="VWF_A"/>
</dbReference>
<dbReference type="InterPro" id="IPR036465">
    <property type="entry name" value="vWFA_dom_sf"/>
</dbReference>
<organism evidence="3 4">
    <name type="scientific">Haloferula rosea</name>
    <dbReference type="NCBI Taxonomy" id="490093"/>
    <lineage>
        <taxon>Bacteria</taxon>
        <taxon>Pseudomonadati</taxon>
        <taxon>Verrucomicrobiota</taxon>
        <taxon>Verrucomicrobiia</taxon>
        <taxon>Verrucomicrobiales</taxon>
        <taxon>Verrucomicrobiaceae</taxon>
        <taxon>Haloferula</taxon>
    </lineage>
</organism>
<reference evidence="3" key="1">
    <citation type="submission" date="2021-01" db="EMBL/GenBank/DDBJ databases">
        <title>Modified the classification status of verrucomicrobia.</title>
        <authorList>
            <person name="Feng X."/>
        </authorList>
    </citation>
    <scope>NUCLEOTIDE SEQUENCE</scope>
    <source>
        <strain evidence="3">KCTC 22201</strain>
    </source>
</reference>
<feature type="transmembrane region" description="Helical" evidence="1">
    <location>
        <begin position="282"/>
        <end position="302"/>
    </location>
</feature>
<keyword evidence="1" id="KW-0472">Membrane</keyword>
<evidence type="ECO:0000256" key="1">
    <source>
        <dbReference type="SAM" id="Phobius"/>
    </source>
</evidence>
<dbReference type="Pfam" id="PF13519">
    <property type="entry name" value="VWA_2"/>
    <property type="match status" value="1"/>
</dbReference>
<keyword evidence="1" id="KW-1133">Transmembrane helix</keyword>
<dbReference type="SMART" id="SM00327">
    <property type="entry name" value="VWA"/>
    <property type="match status" value="1"/>
</dbReference>
<accession>A0A934R9T5</accession>
<protein>
    <submittedName>
        <fullName evidence="3">VWA domain-containing protein</fullName>
    </submittedName>
</protein>
<dbReference type="Gene3D" id="3.40.50.410">
    <property type="entry name" value="von Willebrand factor, type A domain"/>
    <property type="match status" value="1"/>
</dbReference>